<name>A0AA39HZ15_9BILA</name>
<feature type="transmembrane region" description="Helical" evidence="1">
    <location>
        <begin position="45"/>
        <end position="68"/>
    </location>
</feature>
<sequence>MELFPIFSTIDELFKYYFGIGHMPMAFFVVTLAMIFSCTRAVPKVVMYLIMMLVVPAFLGYLLLFYQAKRFPRSLNEEQVVRVIVDSVFALFTFAFGFILFDTNRRHEEDEERLDDLHED</sequence>
<dbReference type="Proteomes" id="UP001175271">
    <property type="component" value="Unassembled WGS sequence"/>
</dbReference>
<evidence type="ECO:0000256" key="1">
    <source>
        <dbReference type="SAM" id="Phobius"/>
    </source>
</evidence>
<evidence type="ECO:0000313" key="3">
    <source>
        <dbReference type="Proteomes" id="UP001175271"/>
    </source>
</evidence>
<keyword evidence="1" id="KW-0472">Membrane</keyword>
<organism evidence="2 3">
    <name type="scientific">Steinernema hermaphroditum</name>
    <dbReference type="NCBI Taxonomy" id="289476"/>
    <lineage>
        <taxon>Eukaryota</taxon>
        <taxon>Metazoa</taxon>
        <taxon>Ecdysozoa</taxon>
        <taxon>Nematoda</taxon>
        <taxon>Chromadorea</taxon>
        <taxon>Rhabditida</taxon>
        <taxon>Tylenchina</taxon>
        <taxon>Panagrolaimomorpha</taxon>
        <taxon>Strongyloidoidea</taxon>
        <taxon>Steinernematidae</taxon>
        <taxon>Steinernema</taxon>
    </lineage>
</organism>
<gene>
    <name evidence="2" type="ORF">QR680_006786</name>
</gene>
<reference evidence="2" key="1">
    <citation type="submission" date="2023-06" db="EMBL/GenBank/DDBJ databases">
        <title>Genomic analysis of the entomopathogenic nematode Steinernema hermaphroditum.</title>
        <authorList>
            <person name="Schwarz E.M."/>
            <person name="Heppert J.K."/>
            <person name="Baniya A."/>
            <person name="Schwartz H.T."/>
            <person name="Tan C.-H."/>
            <person name="Antoshechkin I."/>
            <person name="Sternberg P.W."/>
            <person name="Goodrich-Blair H."/>
            <person name="Dillman A.R."/>
        </authorList>
    </citation>
    <scope>NUCLEOTIDE SEQUENCE</scope>
    <source>
        <strain evidence="2">PS9179</strain>
        <tissue evidence="2">Whole animal</tissue>
    </source>
</reference>
<keyword evidence="3" id="KW-1185">Reference proteome</keyword>
<keyword evidence="1" id="KW-0812">Transmembrane</keyword>
<proteinExistence type="predicted"/>
<accession>A0AA39HZ15</accession>
<dbReference type="AlphaFoldDB" id="A0AA39HZ15"/>
<feature type="transmembrane region" description="Helical" evidence="1">
    <location>
        <begin position="16"/>
        <end position="38"/>
    </location>
</feature>
<keyword evidence="1" id="KW-1133">Transmembrane helix</keyword>
<dbReference type="EMBL" id="JAUCMV010000003">
    <property type="protein sequence ID" value="KAK0413409.1"/>
    <property type="molecule type" value="Genomic_DNA"/>
</dbReference>
<protein>
    <submittedName>
        <fullName evidence="2">Uncharacterized protein</fullName>
    </submittedName>
</protein>
<evidence type="ECO:0000313" key="2">
    <source>
        <dbReference type="EMBL" id="KAK0413409.1"/>
    </source>
</evidence>
<feature type="transmembrane region" description="Helical" evidence="1">
    <location>
        <begin position="80"/>
        <end position="101"/>
    </location>
</feature>
<comment type="caution">
    <text evidence="2">The sequence shown here is derived from an EMBL/GenBank/DDBJ whole genome shotgun (WGS) entry which is preliminary data.</text>
</comment>